<evidence type="ECO:0000313" key="8">
    <source>
        <dbReference type="EMBL" id="TPX40535.1"/>
    </source>
</evidence>
<feature type="compositionally biased region" description="Low complexity" evidence="5">
    <location>
        <begin position="434"/>
        <end position="445"/>
    </location>
</feature>
<dbReference type="InterPro" id="IPR004853">
    <property type="entry name" value="Sugar_P_trans_dom"/>
</dbReference>
<dbReference type="AlphaFoldDB" id="A0A507DK60"/>
<feature type="transmembrane region" description="Helical" evidence="6">
    <location>
        <begin position="330"/>
        <end position="353"/>
    </location>
</feature>
<name>A0A507DK60_9FUNG</name>
<reference evidence="10 11" key="1">
    <citation type="journal article" date="2019" name="Sci. Rep.">
        <title>Comparative genomics of chytrid fungi reveal insights into the obligate biotrophic and pathogenic lifestyle of Synchytrium endobioticum.</title>
        <authorList>
            <person name="van de Vossenberg B.T.L.H."/>
            <person name="Warris S."/>
            <person name="Nguyen H.D.T."/>
            <person name="van Gent-Pelzer M.P.E."/>
            <person name="Joly D.L."/>
            <person name="van de Geest H.C."/>
            <person name="Bonants P.J.M."/>
            <person name="Smith D.S."/>
            <person name="Levesque C.A."/>
            <person name="van der Lee T.A.J."/>
        </authorList>
    </citation>
    <scope>NUCLEOTIDE SEQUENCE [LARGE SCALE GENOMIC DNA]</scope>
    <source>
        <strain evidence="8 11">LEV6574</strain>
        <strain evidence="9 10">MB42</strain>
    </source>
</reference>
<dbReference type="STRING" id="286115.A0A507DK60"/>
<dbReference type="Proteomes" id="UP000320475">
    <property type="component" value="Unassembled WGS sequence"/>
</dbReference>
<keyword evidence="4 6" id="KW-0472">Membrane</keyword>
<feature type="transmembrane region" description="Helical" evidence="6">
    <location>
        <begin position="235"/>
        <end position="259"/>
    </location>
</feature>
<evidence type="ECO:0000313" key="9">
    <source>
        <dbReference type="EMBL" id="TPX52089.1"/>
    </source>
</evidence>
<sequence length="454" mass="50728">MTINIRTDLELMKRLRSATPSPSITPPPSYESLVHVAVLSRERMPSPHPHQYQHAQKSNNEQQGRPANLLYDNRGRVLMRMITRVVNTPRGIMTIYFLCNLTMTLYSKIIMKLFRFEFPWLLTLSHALFSAAGSAFLIWGLKLIKPTTFMPSRHESVLLLLFSLLYTGNIAISNVSLSMVSLPFHQIVRSTNPAFTITLEWLFLKKRHRTVAYISLIPVILGVACATYGEYEVSTWMGVVLTFIGVLLSASKGLATNALLVGNLSLHPVELLYRMSVLACLQSIPMSYMAGEVAGYREYVRILALYRERYNDGSLIVDDPLAHRDHVRYLSLHGLFLALVLNSMLAFALNVASFSANKRTSALSMTVAGNVKQVLTVVLSMWIFSYVISLLNGLGILMTLMGGMWYSCLSQPRRCPSKPTMPPASPKKDEILRSSTYQSPSGGSSAWAKSLLNV</sequence>
<dbReference type="EMBL" id="QEAN01000044">
    <property type="protein sequence ID" value="TPX52089.1"/>
    <property type="molecule type" value="Genomic_DNA"/>
</dbReference>
<keyword evidence="2 6" id="KW-0812">Transmembrane</keyword>
<evidence type="ECO:0000256" key="5">
    <source>
        <dbReference type="SAM" id="MobiDB-lite"/>
    </source>
</evidence>
<feature type="transmembrane region" description="Helical" evidence="6">
    <location>
        <begin position="94"/>
        <end position="114"/>
    </location>
</feature>
<evidence type="ECO:0000256" key="6">
    <source>
        <dbReference type="SAM" id="Phobius"/>
    </source>
</evidence>
<proteinExistence type="predicted"/>
<dbReference type="Pfam" id="PF03151">
    <property type="entry name" value="TPT"/>
    <property type="match status" value="1"/>
</dbReference>
<evidence type="ECO:0000313" key="10">
    <source>
        <dbReference type="Proteomes" id="UP000317494"/>
    </source>
</evidence>
<comment type="caution">
    <text evidence="9">The sequence shown here is derived from an EMBL/GenBank/DDBJ whole genome shotgun (WGS) entry which is preliminary data.</text>
</comment>
<evidence type="ECO:0000256" key="3">
    <source>
        <dbReference type="ARBA" id="ARBA00022989"/>
    </source>
</evidence>
<gene>
    <name evidence="8" type="ORF">SeLEV6574_g06563</name>
    <name evidence="9" type="ORF">SeMB42_g01648</name>
</gene>
<feature type="transmembrane region" description="Helical" evidence="6">
    <location>
        <begin position="211"/>
        <end position="229"/>
    </location>
</feature>
<feature type="domain" description="Sugar phosphate transporter" evidence="7">
    <location>
        <begin position="93"/>
        <end position="407"/>
    </location>
</feature>
<feature type="compositionally biased region" description="Polar residues" evidence="5">
    <location>
        <begin position="53"/>
        <end position="65"/>
    </location>
</feature>
<feature type="region of interest" description="Disordered" evidence="5">
    <location>
        <begin position="416"/>
        <end position="454"/>
    </location>
</feature>
<dbReference type="VEuPathDB" id="FungiDB:SeMB42_g01648"/>
<dbReference type="EMBL" id="QEAM01000381">
    <property type="protein sequence ID" value="TPX40535.1"/>
    <property type="molecule type" value="Genomic_DNA"/>
</dbReference>
<comment type="subcellular location">
    <subcellularLocation>
        <location evidence="1">Membrane</location>
        <topology evidence="1">Multi-pass membrane protein</topology>
    </subcellularLocation>
</comment>
<evidence type="ECO:0000313" key="11">
    <source>
        <dbReference type="Proteomes" id="UP000320475"/>
    </source>
</evidence>
<dbReference type="Proteomes" id="UP000317494">
    <property type="component" value="Unassembled WGS sequence"/>
</dbReference>
<dbReference type="InterPro" id="IPR037185">
    <property type="entry name" value="EmrE-like"/>
</dbReference>
<dbReference type="GO" id="GO:0016020">
    <property type="term" value="C:membrane"/>
    <property type="evidence" value="ECO:0007669"/>
    <property type="project" value="UniProtKB-SubCell"/>
</dbReference>
<feature type="region of interest" description="Disordered" evidence="5">
    <location>
        <begin position="44"/>
        <end position="67"/>
    </location>
</feature>
<evidence type="ECO:0000256" key="4">
    <source>
        <dbReference type="ARBA" id="ARBA00023136"/>
    </source>
</evidence>
<organism evidence="9 10">
    <name type="scientific">Synchytrium endobioticum</name>
    <dbReference type="NCBI Taxonomy" id="286115"/>
    <lineage>
        <taxon>Eukaryota</taxon>
        <taxon>Fungi</taxon>
        <taxon>Fungi incertae sedis</taxon>
        <taxon>Chytridiomycota</taxon>
        <taxon>Chytridiomycota incertae sedis</taxon>
        <taxon>Chytridiomycetes</taxon>
        <taxon>Synchytriales</taxon>
        <taxon>Synchytriaceae</taxon>
        <taxon>Synchytrium</taxon>
    </lineage>
</organism>
<dbReference type="SUPFAM" id="SSF103481">
    <property type="entry name" value="Multidrug resistance efflux transporter EmrE"/>
    <property type="match status" value="1"/>
</dbReference>
<evidence type="ECO:0000256" key="1">
    <source>
        <dbReference type="ARBA" id="ARBA00004141"/>
    </source>
</evidence>
<dbReference type="PANTHER" id="PTHR11132">
    <property type="entry name" value="SOLUTE CARRIER FAMILY 35"/>
    <property type="match status" value="1"/>
</dbReference>
<feature type="transmembrane region" description="Helical" evidence="6">
    <location>
        <begin position="120"/>
        <end position="144"/>
    </location>
</feature>
<protein>
    <recommendedName>
        <fullName evidence="7">Sugar phosphate transporter domain-containing protein</fullName>
    </recommendedName>
</protein>
<keyword evidence="3 6" id="KW-1133">Transmembrane helix</keyword>
<evidence type="ECO:0000256" key="2">
    <source>
        <dbReference type="ARBA" id="ARBA00022692"/>
    </source>
</evidence>
<accession>A0A507DK60</accession>
<dbReference type="OrthoDB" id="10261634at2759"/>
<keyword evidence="10" id="KW-1185">Reference proteome</keyword>
<evidence type="ECO:0000259" key="7">
    <source>
        <dbReference type="Pfam" id="PF03151"/>
    </source>
</evidence>
<feature type="transmembrane region" description="Helical" evidence="6">
    <location>
        <begin position="374"/>
        <end position="406"/>
    </location>
</feature>
<dbReference type="InterPro" id="IPR050186">
    <property type="entry name" value="TPT_transporter"/>
</dbReference>
<feature type="transmembrane region" description="Helical" evidence="6">
    <location>
        <begin position="156"/>
        <end position="175"/>
    </location>
</feature>